<protein>
    <submittedName>
        <fullName evidence="8">Putative cryptic C4-dicarboxylate transporter DcuD</fullName>
    </submittedName>
</protein>
<feature type="transmembrane region" description="Helical" evidence="7">
    <location>
        <begin position="287"/>
        <end position="304"/>
    </location>
</feature>
<feature type="transmembrane region" description="Helical" evidence="7">
    <location>
        <begin position="46"/>
        <end position="63"/>
    </location>
</feature>
<evidence type="ECO:0000256" key="1">
    <source>
        <dbReference type="ARBA" id="ARBA00004651"/>
    </source>
</evidence>
<dbReference type="InterPro" id="IPR018385">
    <property type="entry name" value="C4_dicarb_anaerob_car-like"/>
</dbReference>
<name>A0A645CQ77_9ZZZZ</name>
<organism evidence="8">
    <name type="scientific">bioreactor metagenome</name>
    <dbReference type="NCBI Taxonomy" id="1076179"/>
    <lineage>
        <taxon>unclassified sequences</taxon>
        <taxon>metagenomes</taxon>
        <taxon>ecological metagenomes</taxon>
    </lineage>
</organism>
<dbReference type="GO" id="GO:0015556">
    <property type="term" value="F:C4-dicarboxylate transmembrane transporter activity"/>
    <property type="evidence" value="ECO:0007669"/>
    <property type="project" value="InterPro"/>
</dbReference>
<feature type="transmembrane region" description="Helical" evidence="7">
    <location>
        <begin position="371"/>
        <end position="388"/>
    </location>
</feature>
<keyword evidence="3" id="KW-1003">Cell membrane</keyword>
<keyword evidence="2" id="KW-0813">Transport</keyword>
<feature type="transmembrane region" description="Helical" evidence="7">
    <location>
        <begin position="180"/>
        <end position="200"/>
    </location>
</feature>
<evidence type="ECO:0000256" key="2">
    <source>
        <dbReference type="ARBA" id="ARBA00022448"/>
    </source>
</evidence>
<feature type="transmembrane region" description="Helical" evidence="7">
    <location>
        <begin position="9"/>
        <end position="26"/>
    </location>
</feature>
<dbReference type="EMBL" id="VSSQ01029215">
    <property type="protein sequence ID" value="MPM79250.1"/>
    <property type="molecule type" value="Genomic_DNA"/>
</dbReference>
<feature type="transmembrane region" description="Helical" evidence="7">
    <location>
        <begin position="125"/>
        <end position="151"/>
    </location>
</feature>
<dbReference type="InterPro" id="IPR004669">
    <property type="entry name" value="C4_dicarb_anaerob_car"/>
</dbReference>
<keyword evidence="5 7" id="KW-1133">Transmembrane helix</keyword>
<evidence type="ECO:0000313" key="8">
    <source>
        <dbReference type="EMBL" id="MPM79250.1"/>
    </source>
</evidence>
<comment type="subcellular location">
    <subcellularLocation>
        <location evidence="1">Cell membrane</location>
        <topology evidence="1">Multi-pass membrane protein</topology>
    </subcellularLocation>
</comment>
<gene>
    <name evidence="8" type="primary">dcuD_9</name>
    <name evidence="8" type="ORF">SDC9_126283</name>
</gene>
<sequence length="389" mass="40893">MEDILSNRVAGLGLMIMSVAGFVRYMDHIGASKAFVSLGVKPLRAIRSPYVVLALGFVVGQMMKMAITSAAGLGALLMATMFPLLTSLGASREAAAAAIVTSSCIDLGPAAATSQLVAKNSGIEAVVYFLQYQLPIAVPVIITVAVLHYFVQQWFDKKAGHRSARTEVAATQTDETAPPMFYAVLPVIPLALIFIFNPVVGSKVKMSLISAMLIGMVISIICEFIRHRDAKTVLKSIQNFFDGMGTSFATVVTLVIAGETFAKGLSVVGAIDTIIKATQSAGFSDEAMILVMQTVIAVSALVTGSGDASIFSFAGLVPVMAEHLGINPAHMLLPMQFAGTMARAVSPISGVCVTVAGLAMISPVVVVRRTAIPMAGALIVTTIMNFIWF</sequence>
<feature type="transmembrane region" description="Helical" evidence="7">
    <location>
        <begin position="207"/>
        <end position="227"/>
    </location>
</feature>
<accession>A0A645CQ77</accession>
<dbReference type="GO" id="GO:0005886">
    <property type="term" value="C:plasma membrane"/>
    <property type="evidence" value="ECO:0007669"/>
    <property type="project" value="UniProtKB-SubCell"/>
</dbReference>
<feature type="transmembrane region" description="Helical" evidence="7">
    <location>
        <begin position="247"/>
        <end position="275"/>
    </location>
</feature>
<dbReference type="AlphaFoldDB" id="A0A645CQ77"/>
<keyword evidence="4 7" id="KW-0812">Transmembrane</keyword>
<evidence type="ECO:0000256" key="7">
    <source>
        <dbReference type="SAM" id="Phobius"/>
    </source>
</evidence>
<dbReference type="NCBIfam" id="NF037994">
    <property type="entry name" value="DcuC_1"/>
    <property type="match status" value="1"/>
</dbReference>
<proteinExistence type="predicted"/>
<feature type="transmembrane region" description="Helical" evidence="7">
    <location>
        <begin position="70"/>
        <end position="88"/>
    </location>
</feature>
<feature type="transmembrane region" description="Helical" evidence="7">
    <location>
        <begin position="345"/>
        <end position="365"/>
    </location>
</feature>
<reference evidence="8" key="1">
    <citation type="submission" date="2019-08" db="EMBL/GenBank/DDBJ databases">
        <authorList>
            <person name="Kucharzyk K."/>
            <person name="Murdoch R.W."/>
            <person name="Higgins S."/>
            <person name="Loffler F."/>
        </authorList>
    </citation>
    <scope>NUCLEOTIDE SEQUENCE</scope>
</reference>
<comment type="caution">
    <text evidence="8">The sequence shown here is derived from an EMBL/GenBank/DDBJ whole genome shotgun (WGS) entry which is preliminary data.</text>
</comment>
<evidence type="ECO:0000256" key="3">
    <source>
        <dbReference type="ARBA" id="ARBA00022475"/>
    </source>
</evidence>
<dbReference type="NCBIfam" id="TIGR00771">
    <property type="entry name" value="DcuC"/>
    <property type="match status" value="1"/>
</dbReference>
<dbReference type="Pfam" id="PF03606">
    <property type="entry name" value="DcuC"/>
    <property type="match status" value="1"/>
</dbReference>
<evidence type="ECO:0000256" key="5">
    <source>
        <dbReference type="ARBA" id="ARBA00022989"/>
    </source>
</evidence>
<evidence type="ECO:0000256" key="6">
    <source>
        <dbReference type="ARBA" id="ARBA00023136"/>
    </source>
</evidence>
<keyword evidence="6 7" id="KW-0472">Membrane</keyword>
<evidence type="ECO:0000256" key="4">
    <source>
        <dbReference type="ARBA" id="ARBA00022692"/>
    </source>
</evidence>
<dbReference type="PANTHER" id="PTHR42002:SF2">
    <property type="entry name" value="ANAEROBIC C4-DICARBOXYLATE TRANSPORTER DCUC-RELATED"/>
    <property type="match status" value="1"/>
</dbReference>
<dbReference type="PANTHER" id="PTHR42002">
    <property type="entry name" value="ANAEROBIC C4-DICARBOXYLATE TRANSPORTER DCUC-RELATED"/>
    <property type="match status" value="1"/>
</dbReference>